<evidence type="ECO:0000313" key="1">
    <source>
        <dbReference type="EMBL" id="GBR74903.1"/>
    </source>
</evidence>
<proteinExistence type="predicted"/>
<name>A0A388TDV1_TERA1</name>
<sequence>MLTVKFSGQIKFEPRCGDCIYLKSGRKSSDRLELDDPDECTCEDIADECPEVLKVTEAIRARDIESVEVSA</sequence>
<gene>
    <name evidence="1" type="ORF">NO1_1996</name>
</gene>
<reference evidence="1 2" key="1">
    <citation type="journal article" date="2019" name="ISME J.">
        <title>Genome analyses of uncultured TG2/ZB3 bacteria in 'Margulisbacteria' specifically attached to ectosymbiotic spirochetes of protists in the termite gut.</title>
        <authorList>
            <person name="Utami Y.D."/>
            <person name="Kuwahara H."/>
            <person name="Igai K."/>
            <person name="Murakami T."/>
            <person name="Sugaya K."/>
            <person name="Morikawa T."/>
            <person name="Nagura Y."/>
            <person name="Yuki M."/>
            <person name="Deevong P."/>
            <person name="Inoue T."/>
            <person name="Kihara K."/>
            <person name="Lo N."/>
            <person name="Yamada A."/>
            <person name="Ohkuma M."/>
            <person name="Hongoh Y."/>
        </authorList>
    </citation>
    <scope>NUCLEOTIDE SEQUENCE [LARGE SCALE GENOMIC DNA]</scope>
    <source>
        <strain evidence="1">NkOx7-01</strain>
    </source>
</reference>
<accession>A0A388TDV1</accession>
<evidence type="ECO:0000313" key="2">
    <source>
        <dbReference type="Proteomes" id="UP000269352"/>
    </source>
</evidence>
<dbReference type="EMBL" id="BGZN01000103">
    <property type="protein sequence ID" value="GBR74903.1"/>
    <property type="molecule type" value="Genomic_DNA"/>
</dbReference>
<comment type="caution">
    <text evidence="1">The sequence shown here is derived from an EMBL/GenBank/DDBJ whole genome shotgun (WGS) entry which is preliminary data.</text>
</comment>
<dbReference type="Proteomes" id="UP000269352">
    <property type="component" value="Unassembled WGS sequence"/>
</dbReference>
<organism evidence="1 2">
    <name type="scientific">Termititenax aidoneus</name>
    <dbReference type="NCBI Taxonomy" id="2218524"/>
    <lineage>
        <taxon>Bacteria</taxon>
        <taxon>Bacillati</taxon>
        <taxon>Candidatus Margulisiibacteriota</taxon>
        <taxon>Candidatus Termititenacia</taxon>
        <taxon>Candidatus Termititenacales</taxon>
        <taxon>Candidatus Termititenacaceae</taxon>
        <taxon>Candidatus Termititenax</taxon>
    </lineage>
</organism>
<dbReference type="AlphaFoldDB" id="A0A388TDV1"/>
<keyword evidence="2" id="KW-1185">Reference proteome</keyword>
<protein>
    <submittedName>
        <fullName evidence="1">Uncharacterized protein</fullName>
    </submittedName>
</protein>